<dbReference type="SMART" id="SM00756">
    <property type="entry name" value="VKc"/>
    <property type="match status" value="1"/>
</dbReference>
<keyword evidence="8" id="KW-1015">Disulfide bond</keyword>
<evidence type="ECO:0000256" key="4">
    <source>
        <dbReference type="ARBA" id="ARBA00022719"/>
    </source>
</evidence>
<evidence type="ECO:0000256" key="10">
    <source>
        <dbReference type="SAM" id="Phobius"/>
    </source>
</evidence>
<keyword evidence="6" id="KW-0560">Oxidoreductase</keyword>
<organism evidence="12 13">
    <name type="scientific">Microcella humidisoli</name>
    <dbReference type="NCBI Taxonomy" id="2963406"/>
    <lineage>
        <taxon>Bacteria</taxon>
        <taxon>Bacillati</taxon>
        <taxon>Actinomycetota</taxon>
        <taxon>Actinomycetes</taxon>
        <taxon>Micrococcales</taxon>
        <taxon>Microbacteriaceae</taxon>
        <taxon>Microcella</taxon>
    </lineage>
</organism>
<sequence>MTDLHAADTTAPAEDRRPIGLALFLIITGAVGWLGAMALITERVKLLLDPEYTLNCDINPLISCGNVMASWQASLLGFPNPLLGVAGLVAPIAVGVALLAGARFDRWFWWAFLTGVTGAFVFVHWLFDQAVYQIGALCPWCMLVWLMVIPMFWVLLVWCLKGDVLTSNAAVQRLAGAVWPFTWVIVVANLVAIAVAILVQFPTLIGLLLG</sequence>
<dbReference type="EMBL" id="CP101497">
    <property type="protein sequence ID" value="UTT61977.1"/>
    <property type="molecule type" value="Genomic_DNA"/>
</dbReference>
<evidence type="ECO:0000256" key="7">
    <source>
        <dbReference type="ARBA" id="ARBA00023136"/>
    </source>
</evidence>
<keyword evidence="9" id="KW-0676">Redox-active center</keyword>
<evidence type="ECO:0000259" key="11">
    <source>
        <dbReference type="SMART" id="SM00756"/>
    </source>
</evidence>
<evidence type="ECO:0000256" key="8">
    <source>
        <dbReference type="ARBA" id="ARBA00023157"/>
    </source>
</evidence>
<dbReference type="CDD" id="cd12922">
    <property type="entry name" value="VKOR_5"/>
    <property type="match status" value="1"/>
</dbReference>
<proteinExistence type="inferred from homology"/>
<reference evidence="12" key="1">
    <citation type="submission" date="2022-07" db="EMBL/GenBank/DDBJ databases">
        <title>Taxonomic analysis of Microcella humidisoli nov. sp., isolated from riverside soil.</title>
        <authorList>
            <person name="Molina K.M."/>
            <person name="Kim S.B."/>
        </authorList>
    </citation>
    <scope>NUCLEOTIDE SEQUENCE</scope>
    <source>
        <strain evidence="12">MMS21-STM10</strain>
    </source>
</reference>
<feature type="domain" description="Vitamin K epoxide reductase" evidence="11">
    <location>
        <begin position="18"/>
        <end position="159"/>
    </location>
</feature>
<comment type="similarity">
    <text evidence="2">Belongs to the VKOR family.</text>
</comment>
<name>A0ABY5FUJ0_9MICO</name>
<evidence type="ECO:0000256" key="9">
    <source>
        <dbReference type="ARBA" id="ARBA00023284"/>
    </source>
</evidence>
<keyword evidence="13" id="KW-1185">Reference proteome</keyword>
<evidence type="ECO:0000256" key="5">
    <source>
        <dbReference type="ARBA" id="ARBA00022989"/>
    </source>
</evidence>
<keyword evidence="4" id="KW-0874">Quinone</keyword>
<dbReference type="RefSeq" id="WP_255159118.1">
    <property type="nucleotide sequence ID" value="NZ_CP101497.1"/>
</dbReference>
<dbReference type="Pfam" id="PF07884">
    <property type="entry name" value="VKOR"/>
    <property type="match status" value="1"/>
</dbReference>
<comment type="subcellular location">
    <subcellularLocation>
        <location evidence="1">Membrane</location>
        <topology evidence="1">Multi-pass membrane protein</topology>
    </subcellularLocation>
</comment>
<gene>
    <name evidence="12" type="ORF">NNL39_09885</name>
</gene>
<evidence type="ECO:0000256" key="1">
    <source>
        <dbReference type="ARBA" id="ARBA00004141"/>
    </source>
</evidence>
<feature type="transmembrane region" description="Helical" evidence="10">
    <location>
        <begin position="181"/>
        <end position="209"/>
    </location>
</feature>
<evidence type="ECO:0000313" key="12">
    <source>
        <dbReference type="EMBL" id="UTT61977.1"/>
    </source>
</evidence>
<evidence type="ECO:0000313" key="13">
    <source>
        <dbReference type="Proteomes" id="UP001060039"/>
    </source>
</evidence>
<dbReference type="InterPro" id="IPR041714">
    <property type="entry name" value="VKOR_Actinobacteria"/>
</dbReference>
<dbReference type="InterPro" id="IPR038354">
    <property type="entry name" value="VKOR_sf"/>
</dbReference>
<feature type="transmembrane region" description="Helical" evidence="10">
    <location>
        <begin position="81"/>
        <end position="100"/>
    </location>
</feature>
<protein>
    <submittedName>
        <fullName evidence="12">Vitamin K epoxide reductase family protein</fullName>
    </submittedName>
</protein>
<feature type="transmembrane region" description="Helical" evidence="10">
    <location>
        <begin position="133"/>
        <end position="160"/>
    </location>
</feature>
<dbReference type="Gene3D" id="1.20.1440.130">
    <property type="entry name" value="VKOR domain"/>
    <property type="match status" value="1"/>
</dbReference>
<keyword evidence="3 10" id="KW-0812">Transmembrane</keyword>
<feature type="transmembrane region" description="Helical" evidence="10">
    <location>
        <begin position="21"/>
        <end position="40"/>
    </location>
</feature>
<accession>A0ABY5FUJ0</accession>
<dbReference type="InterPro" id="IPR012932">
    <property type="entry name" value="VKOR"/>
</dbReference>
<feature type="transmembrane region" description="Helical" evidence="10">
    <location>
        <begin position="107"/>
        <end position="127"/>
    </location>
</feature>
<keyword evidence="5 10" id="KW-1133">Transmembrane helix</keyword>
<keyword evidence="7 10" id="KW-0472">Membrane</keyword>
<evidence type="ECO:0000256" key="3">
    <source>
        <dbReference type="ARBA" id="ARBA00022692"/>
    </source>
</evidence>
<evidence type="ECO:0000256" key="2">
    <source>
        <dbReference type="ARBA" id="ARBA00006214"/>
    </source>
</evidence>
<dbReference type="Proteomes" id="UP001060039">
    <property type="component" value="Chromosome"/>
</dbReference>
<evidence type="ECO:0000256" key="6">
    <source>
        <dbReference type="ARBA" id="ARBA00023002"/>
    </source>
</evidence>